<proteinExistence type="predicted"/>
<protein>
    <submittedName>
        <fullName evidence="1">Uncharacterized protein</fullName>
    </submittedName>
</protein>
<dbReference type="PATRIC" id="fig|1423740.3.peg.1348"/>
<reference evidence="1 2" key="1">
    <citation type="journal article" date="2015" name="Genome Announc.">
        <title>Expanding the biotechnology potential of lactobacilli through comparative genomics of 213 strains and associated genera.</title>
        <authorList>
            <person name="Sun Z."/>
            <person name="Harris H.M."/>
            <person name="McCann A."/>
            <person name="Guo C."/>
            <person name="Argimon S."/>
            <person name="Zhang W."/>
            <person name="Yang X."/>
            <person name="Jeffery I.B."/>
            <person name="Cooney J.C."/>
            <person name="Kagawa T.F."/>
            <person name="Liu W."/>
            <person name="Song Y."/>
            <person name="Salvetti E."/>
            <person name="Wrobel A."/>
            <person name="Rasinkangas P."/>
            <person name="Parkhill J."/>
            <person name="Rea M.C."/>
            <person name="O'Sullivan O."/>
            <person name="Ritari J."/>
            <person name="Douillard F.P."/>
            <person name="Paul Ross R."/>
            <person name="Yang R."/>
            <person name="Briner A.E."/>
            <person name="Felis G.E."/>
            <person name="de Vos W.M."/>
            <person name="Barrangou R."/>
            <person name="Klaenhammer T.R."/>
            <person name="Caufield P.W."/>
            <person name="Cui Y."/>
            <person name="Zhang H."/>
            <person name="O'Toole P.W."/>
        </authorList>
    </citation>
    <scope>NUCLEOTIDE SEQUENCE [LARGE SCALE GENOMIC DNA]</scope>
    <source>
        <strain evidence="1 2">DSM 15833</strain>
    </source>
</reference>
<dbReference type="OrthoDB" id="2247685at2"/>
<dbReference type="AlphaFoldDB" id="A0A0R1TTZ0"/>
<dbReference type="SUPFAM" id="SSF117782">
    <property type="entry name" value="YbjQ-like"/>
    <property type="match status" value="1"/>
</dbReference>
<dbReference type="EMBL" id="AZFH01000027">
    <property type="protein sequence ID" value="KRL82024.1"/>
    <property type="molecule type" value="Genomic_DNA"/>
</dbReference>
<evidence type="ECO:0000313" key="1">
    <source>
        <dbReference type="EMBL" id="KRL82024.1"/>
    </source>
</evidence>
<dbReference type="Gene3D" id="3.30.110.70">
    <property type="entry name" value="Hypothetical protein apc22750. Chain B"/>
    <property type="match status" value="1"/>
</dbReference>
<dbReference type="InterPro" id="IPR035439">
    <property type="entry name" value="UPF0145_dom_sf"/>
</dbReference>
<name>A0A0R1TTZ0_9LACO</name>
<dbReference type="Proteomes" id="UP000051048">
    <property type="component" value="Unassembled WGS sequence"/>
</dbReference>
<accession>A0A0R1TTZ0</accession>
<organism evidence="1 2">
    <name type="scientific">Ligilactobacillus equi DSM 15833 = JCM 10991</name>
    <dbReference type="NCBI Taxonomy" id="1423740"/>
    <lineage>
        <taxon>Bacteria</taxon>
        <taxon>Bacillati</taxon>
        <taxon>Bacillota</taxon>
        <taxon>Bacilli</taxon>
        <taxon>Lactobacillales</taxon>
        <taxon>Lactobacillaceae</taxon>
        <taxon>Ligilactobacillus</taxon>
    </lineage>
</organism>
<sequence>MFLITGDLRSSYAIKGVVNATVKKTLQPDEIDQVADYDNLYEKVKEILGKRAEALGADGVIDVSFVPEIARVAVGPKYMILHGYGTAVALLKNSK</sequence>
<dbReference type="STRING" id="1423740.FC36_GL001248"/>
<evidence type="ECO:0000313" key="2">
    <source>
        <dbReference type="Proteomes" id="UP000051048"/>
    </source>
</evidence>
<comment type="caution">
    <text evidence="1">The sequence shown here is derived from an EMBL/GenBank/DDBJ whole genome shotgun (WGS) entry which is preliminary data.</text>
</comment>
<dbReference type="RefSeq" id="WP_023860260.1">
    <property type="nucleotide sequence ID" value="NZ_AZFH01000027.1"/>
</dbReference>
<gene>
    <name evidence="1" type="ORF">FC36_GL001248</name>
</gene>